<accession>A0ABD0L8W3</accession>
<protein>
    <submittedName>
        <fullName evidence="1">Uncharacterized protein</fullName>
    </submittedName>
</protein>
<evidence type="ECO:0000313" key="2">
    <source>
        <dbReference type="Proteomes" id="UP001519460"/>
    </source>
</evidence>
<comment type="caution">
    <text evidence="1">The sequence shown here is derived from an EMBL/GenBank/DDBJ whole genome shotgun (WGS) entry which is preliminary data.</text>
</comment>
<organism evidence="1 2">
    <name type="scientific">Batillaria attramentaria</name>
    <dbReference type="NCBI Taxonomy" id="370345"/>
    <lineage>
        <taxon>Eukaryota</taxon>
        <taxon>Metazoa</taxon>
        <taxon>Spiralia</taxon>
        <taxon>Lophotrochozoa</taxon>
        <taxon>Mollusca</taxon>
        <taxon>Gastropoda</taxon>
        <taxon>Caenogastropoda</taxon>
        <taxon>Sorbeoconcha</taxon>
        <taxon>Cerithioidea</taxon>
        <taxon>Batillariidae</taxon>
        <taxon>Batillaria</taxon>
    </lineage>
</organism>
<evidence type="ECO:0000313" key="1">
    <source>
        <dbReference type="EMBL" id="KAK7495785.1"/>
    </source>
</evidence>
<dbReference type="AlphaFoldDB" id="A0ABD0L8W3"/>
<dbReference type="Proteomes" id="UP001519460">
    <property type="component" value="Unassembled WGS sequence"/>
</dbReference>
<sequence>MNLRPQLEDFTETVTQTLQRSARVSVAAMSQRRDALRQSEVTWDTADGGRTHADLCLQPTNERHRLTQWLRIFWKPAGINGVSNFLELDVRVGIVTLSNSVNEHKLWALSVDRTTLTQMTWSKETRIFNKTDLNSVSIPTQSLARIWNFRKVLDG</sequence>
<name>A0ABD0L8W3_9CAEN</name>
<gene>
    <name evidence="1" type="ORF">BaRGS_00013005</name>
</gene>
<proteinExistence type="predicted"/>
<reference evidence="1 2" key="1">
    <citation type="journal article" date="2023" name="Sci. Data">
        <title>Genome assembly of the Korean intertidal mud-creeper Batillaria attramentaria.</title>
        <authorList>
            <person name="Patra A.K."/>
            <person name="Ho P.T."/>
            <person name="Jun S."/>
            <person name="Lee S.J."/>
            <person name="Kim Y."/>
            <person name="Won Y.J."/>
        </authorList>
    </citation>
    <scope>NUCLEOTIDE SEQUENCE [LARGE SCALE GENOMIC DNA]</scope>
    <source>
        <strain evidence="1">Wonlab-2016</strain>
    </source>
</reference>
<dbReference type="EMBL" id="JACVVK020000072">
    <property type="protein sequence ID" value="KAK7495785.1"/>
    <property type="molecule type" value="Genomic_DNA"/>
</dbReference>
<keyword evidence="2" id="KW-1185">Reference proteome</keyword>